<dbReference type="SUPFAM" id="SSF53335">
    <property type="entry name" value="S-adenosyl-L-methionine-dependent methyltransferases"/>
    <property type="match status" value="1"/>
</dbReference>
<keyword evidence="1" id="KW-0808">Transferase</keyword>
<dbReference type="AlphaFoldDB" id="A0A2H3LC29"/>
<dbReference type="RefSeq" id="WP_097650380.1">
    <property type="nucleotide sequence ID" value="NZ_LYXE01000009.1"/>
</dbReference>
<dbReference type="GO" id="GO:0016740">
    <property type="term" value="F:transferase activity"/>
    <property type="evidence" value="ECO:0007669"/>
    <property type="project" value="UniProtKB-KW"/>
</dbReference>
<dbReference type="Pfam" id="PF13649">
    <property type="entry name" value="Methyltransf_25"/>
    <property type="match status" value="1"/>
</dbReference>
<evidence type="ECO:0000313" key="3">
    <source>
        <dbReference type="EMBL" id="PDW01234.1"/>
    </source>
</evidence>
<protein>
    <recommendedName>
        <fullName evidence="2">Methyltransferase domain-containing protein</fullName>
    </recommendedName>
</protein>
<gene>
    <name evidence="3" type="ORF">A9Q02_07295</name>
</gene>
<reference evidence="3 4" key="1">
    <citation type="submission" date="2016-05" db="EMBL/GenBank/DDBJ databases">
        <authorList>
            <person name="Lavstsen T."/>
            <person name="Jespersen J.S."/>
        </authorList>
    </citation>
    <scope>NUCLEOTIDE SEQUENCE [LARGE SCALE GENOMIC DNA]</scope>
    <source>
        <strain evidence="3 4">B7-9</strain>
    </source>
</reference>
<dbReference type="CDD" id="cd02440">
    <property type="entry name" value="AdoMet_MTases"/>
    <property type="match status" value="1"/>
</dbReference>
<accession>A0A2H3LC29</accession>
<comment type="caution">
    <text evidence="3">The sequence shown here is derived from an EMBL/GenBank/DDBJ whole genome shotgun (WGS) entry which is preliminary data.</text>
</comment>
<name>A0A2H3LC29_9CHLR</name>
<dbReference type="InterPro" id="IPR029063">
    <property type="entry name" value="SAM-dependent_MTases_sf"/>
</dbReference>
<dbReference type="EMBL" id="LYXE01000009">
    <property type="protein sequence ID" value="PDW01234.1"/>
    <property type="molecule type" value="Genomic_DNA"/>
</dbReference>
<dbReference type="PANTHER" id="PTHR43861">
    <property type="entry name" value="TRANS-ACONITATE 2-METHYLTRANSFERASE-RELATED"/>
    <property type="match status" value="1"/>
</dbReference>
<dbReference type="OrthoDB" id="9811589at2"/>
<feature type="domain" description="Methyltransferase" evidence="2">
    <location>
        <begin position="42"/>
        <end position="136"/>
    </location>
</feature>
<evidence type="ECO:0000313" key="4">
    <source>
        <dbReference type="Proteomes" id="UP000220922"/>
    </source>
</evidence>
<evidence type="ECO:0000256" key="1">
    <source>
        <dbReference type="ARBA" id="ARBA00022679"/>
    </source>
</evidence>
<keyword evidence="4" id="KW-1185">Reference proteome</keyword>
<dbReference type="Gene3D" id="3.40.50.150">
    <property type="entry name" value="Vaccinia Virus protein VP39"/>
    <property type="match status" value="1"/>
</dbReference>
<dbReference type="Gene3D" id="2.20.25.110">
    <property type="entry name" value="S-adenosyl-L-methionine-dependent methyltransferases"/>
    <property type="match status" value="1"/>
</dbReference>
<dbReference type="Proteomes" id="UP000220922">
    <property type="component" value="Unassembled WGS sequence"/>
</dbReference>
<evidence type="ECO:0000259" key="2">
    <source>
        <dbReference type="Pfam" id="PF13649"/>
    </source>
</evidence>
<organism evidence="3 4">
    <name type="scientific">Candidatus Chloroploca asiatica</name>
    <dbReference type="NCBI Taxonomy" id="1506545"/>
    <lineage>
        <taxon>Bacteria</taxon>
        <taxon>Bacillati</taxon>
        <taxon>Chloroflexota</taxon>
        <taxon>Chloroflexia</taxon>
        <taxon>Chloroflexales</taxon>
        <taxon>Chloroflexineae</taxon>
        <taxon>Oscillochloridaceae</taxon>
        <taxon>Candidatus Chloroploca</taxon>
    </lineage>
</organism>
<dbReference type="InterPro" id="IPR041698">
    <property type="entry name" value="Methyltransf_25"/>
</dbReference>
<sequence>MNWWNDYFDATYPQRYALNSEQTVAEVLMLRDLLPEPPADLLDLACGQGRHSINLARAGFTVIGLDASEPLLDLARTDAIAAGVEVDFVAGDMRAIPYSGCFDAVINMFTAFGYFDREEENQAVLEGIARALKPGGRLIMELAHRDRVVTGFQPTDWYELDDGTVVWIRRYFDPLRGILTSIDRWRDPDGHEDERIHRIRIYTATELDHMLRQANLTPINWYGSINLHALTAASPRIIVVATR</sequence>
<proteinExistence type="predicted"/>